<accession>A0A7U1BEY9</accession>
<feature type="domain" description="Nuclease-associated modular DNA-binding 1" evidence="1">
    <location>
        <begin position="26"/>
        <end position="62"/>
    </location>
</feature>
<evidence type="ECO:0000313" key="2">
    <source>
        <dbReference type="EMBL" id="QQY98191.1"/>
    </source>
</evidence>
<gene>
    <name evidence="2" type="primary">atp6-i2</name>
</gene>
<dbReference type="AlphaFoldDB" id="A0A7U1BEY9"/>
<keyword evidence="2" id="KW-0496">Mitochondrion</keyword>
<dbReference type="RefSeq" id="YP_010119133.1">
    <property type="nucleotide sequence ID" value="NC_056146.1"/>
</dbReference>
<name>A0A7U1BEY9_UNCNE</name>
<reference evidence="2" key="1">
    <citation type="submission" date="2020-08" db="EMBL/GenBank/DDBJ databases">
        <title>Mitochondrial genome sequences of powdery mildew pathogens.</title>
        <authorList>
            <person name="Zaccaron A."/>
            <person name="Stergiopoulos I."/>
        </authorList>
    </citation>
    <scope>NUCLEOTIDE SEQUENCE</scope>
    <source>
        <strain evidence="2">C</strain>
    </source>
</reference>
<protein>
    <submittedName>
        <fullName evidence="2">NUMOD1 domain-containing protein</fullName>
    </submittedName>
</protein>
<evidence type="ECO:0000259" key="1">
    <source>
        <dbReference type="Pfam" id="PF07453"/>
    </source>
</evidence>
<dbReference type="EMBL" id="MT880588">
    <property type="protein sequence ID" value="QQY98191.1"/>
    <property type="molecule type" value="Genomic_DNA"/>
</dbReference>
<dbReference type="GeneID" id="65320119"/>
<dbReference type="InterPro" id="IPR010896">
    <property type="entry name" value="NUMOD1"/>
</dbReference>
<sequence length="77" mass="8996">MREGGYKRMESYEVLAKLYAAQPSGIKVEVTNVETRTSTIYHAIKAWGRHLGIDKRYIEHYINFNQDKPVLGKYTFN</sequence>
<geneLocation type="mitochondrion" evidence="2"/>
<organism evidence="2">
    <name type="scientific">Uncinula necator</name>
    <name type="common">Grape powdery mildew</name>
    <dbReference type="NCBI Taxonomy" id="52586"/>
    <lineage>
        <taxon>Eukaryota</taxon>
        <taxon>Fungi</taxon>
        <taxon>Dikarya</taxon>
        <taxon>Ascomycota</taxon>
        <taxon>Pezizomycotina</taxon>
        <taxon>Leotiomycetes</taxon>
        <taxon>Erysiphales</taxon>
        <taxon>Erysiphaceae</taxon>
        <taxon>Erysiphe</taxon>
    </lineage>
</organism>
<proteinExistence type="predicted"/>
<dbReference type="Pfam" id="PF07453">
    <property type="entry name" value="NUMOD1"/>
    <property type="match status" value="1"/>
</dbReference>